<evidence type="ECO:0000259" key="6">
    <source>
        <dbReference type="PROSITE" id="PS51192"/>
    </source>
</evidence>
<feature type="coiled-coil region" evidence="4">
    <location>
        <begin position="3917"/>
        <end position="3962"/>
    </location>
</feature>
<dbReference type="PROSITE" id="PS51194">
    <property type="entry name" value="HELICASE_CTER"/>
    <property type="match status" value="1"/>
</dbReference>
<evidence type="ECO:0000256" key="1">
    <source>
        <dbReference type="ARBA" id="ARBA00022490"/>
    </source>
</evidence>
<dbReference type="GO" id="GO:0017038">
    <property type="term" value="P:protein import"/>
    <property type="evidence" value="ECO:0007669"/>
    <property type="project" value="InterPro"/>
</dbReference>
<keyword evidence="1" id="KW-0963">Cytoplasm</keyword>
<evidence type="ECO:0000313" key="9">
    <source>
        <dbReference type="EMBL" id="CAF1099219.1"/>
    </source>
</evidence>
<dbReference type="EMBL" id="CAJNOM010000155">
    <property type="protein sequence ID" value="CAF1153056.1"/>
    <property type="molecule type" value="Genomic_DNA"/>
</dbReference>
<evidence type="ECO:0000313" key="12">
    <source>
        <dbReference type="Proteomes" id="UP000663877"/>
    </source>
</evidence>
<keyword evidence="2" id="KW-0653">Protein transport</keyword>
<name>A0A814P1F6_9BILA</name>
<keyword evidence="4" id="KW-0175">Coiled coil</keyword>
<evidence type="ECO:0000259" key="7">
    <source>
        <dbReference type="PROSITE" id="PS51194"/>
    </source>
</evidence>
<dbReference type="PROSITE" id="PS51192">
    <property type="entry name" value="HELICASE_ATP_BIND_1"/>
    <property type="match status" value="1"/>
</dbReference>
<keyword evidence="11" id="KW-1185">Reference proteome</keyword>
<feature type="region of interest" description="Disordered" evidence="5">
    <location>
        <begin position="1444"/>
        <end position="1472"/>
    </location>
</feature>
<dbReference type="SUPFAM" id="SSF52540">
    <property type="entry name" value="P-loop containing nucleoside triphosphate hydrolases"/>
    <property type="match status" value="2"/>
</dbReference>
<dbReference type="SMART" id="SM00957">
    <property type="entry name" value="SecA_DEAD"/>
    <property type="match status" value="1"/>
</dbReference>
<dbReference type="OrthoDB" id="7128572at2759"/>
<comment type="caution">
    <text evidence="9">The sequence shown here is derived from an EMBL/GenBank/DDBJ whole genome shotgun (WGS) entry which is preliminary data.</text>
</comment>
<dbReference type="InterPro" id="IPR014018">
    <property type="entry name" value="SecA_motor_DEAD"/>
</dbReference>
<dbReference type="InterPro" id="IPR014001">
    <property type="entry name" value="Helicase_ATP-bd"/>
</dbReference>
<sequence>MPILNSDLNSITKTLFELNNHLNQILAENKQEINDENEELYLGHIKETICTNLVSLNNELNSLQLNDIDDQSIPTFRSTLDQLKSLVDKIQSITTDDNIILAPHFSSYAEQLNRQSSAVPETHEHLQSSPPIFRVDQCFFGRKLNLNNEIEIHSQSSFKIQLSENLQFLNKKLDRLETIYYKRHQRKLHELFIKIQSKYEHDRERCKQRITFQCALKQYSKNWLNFYEPSQQSKKELTKQLRTSYRQNFRNDLQFRHFFHMFLCQFRKDLFQMVLNESKDYLPRSNTLINCLEDDEYYNLYSDEEQLTLIYQFVRETFYAKCLEELYNVVPIKTPYFKLFFTYIDNTDHASNYVNLLKESYLVYVRDSILPLTEQNRESIESNKTIQSIYDQLKLFNEDSFKIIHDSERLIKTCFIRQFKGKTWNEKLICDQCKLNDQNTTNSNEDFESEDCLISIGGLVEKSESLFEQSKTYKEKKPSLKLYLKKSMDLLNESMSIDEFIIKSHNSTPDDIRQATIQLSNKFQFRALIYLDMAKMFNFCYFEKFNCFNQSKHDFIQYENQTENQKNVQFHKNNFINLFKKAFATDNTSSMKSYDDILQINPYFFEAQYQKLLKFYELNNCEKGFHLHKTFSKLTEAIRPIQDLFEILIHLQRCVAEKKNDKSSIFCNKILEVKVTNNQNKSLYLHFSIIENEYQIKFNDQEQLINLLKYGQQSIIKIKNNSTKSSTLKYHLSNFDFKQLLRSLLDKITNQESNFLKLIQLFKKLESVNEKEYKKLDENFQKLLPETRFNLIQCKADSDHFQSVCEISRSVKEFRTFLNLEKSRFNQINRRILQLKFQRANIYRKNHYFYLEILELLDILKYQKTNADYNPVIYYRLSYLYRWKGNLQISIHYINLASKKYNEKINKKIFRKVEKFKSNLLKLENIKNNEVAFIDKNKMRLSHIFNLITKSHFKLHQFETLGFYLFKDTSANALLNCLFYHLIEEDDVEEYLKWHDNTLTKTYRELQEESVSEGKFINKFNEKFKTNFKCFFVEDGIDNRMFSYTNIQVPIVLVKTTNSYTTIKEVNYFMFLTVLLTTYDAKADLKTVCSKFLDNEISKNILSNTNENKNIEIFIESMIASKSLKIFNEEVIYYLKFDDYNPDFFHFWSLIANLDDNIDLTDALNDFKELFIESIEEYREEKEEEHKSALQLIDDMIEQNAKTEKNWNLLNKLKKEIIQSLSEYEKVSPKFEKRKKLDDIISSEDGIDKKFRQIISQDCFSIDLKFGNLDEEQYFYQYLKTSDENQIPFQLLQIIHDSLLEPKININSSEIIMKNYNIFLSDIIENVQTKIKKKDFNIQTVIFYGTNVFMNLSLNDECWRGINLIIGSDIIDFIKDESNTKITIDLTGKNGADGKNAKEQLHAKRESEDGLDGLPGENGESGGNGGNIYFIAEKQFKGQNNIEKLITSGGNGGKGGNGGNGGNGQNGKDGQDATGANSIGYFKYGYCFTQGGKGTPGGDGGKGGDAGLGGFGGHAGTVHIEENQNSIISTFSKLIESLDKSNENGKDGLPGQGGKGGNGGSDGNDLVWHRPKGFSKDKAYTGYIEKVEITKNTFFRFDLNVIYKERPKKSDGIEKGQGKTADIQLNTGKVRQKSENKEKSNEQQIKNQLNEVVNNNDERTNNISNNVANSINLLKDKKNEMLDERETHVKTHQLSDSLLANAYTIAQQSLALNATITKSKTENNILKTSDTNNNQDNKLASQLKLSIDTDSQQSVQFQIHDAIVQKLEHYKSKKLVLKSELGKKIKQTDEAILSLKHKGKHVLFKIDIDSSKNSFLIDQNERNQINLSRLDGSLLTTTDDLFFNEDFSLLTKTYESVCYNRISKRHEPFVLKQYFHDLDKLKQERKAFIRARNKLDQLDIDVFINEICLEYGNKDLIKYKLTKFDEIVDFDSFNIDNFIKQNDFPIDEKIMYQNYLTNLFSNQPNNPKTIEEISQILIESKISIKRIKESKKFLFLLFDVLKGKNKFKEFKLIQCTPIYHSKEPIDVYIIEQLIYQFLQINDKNLELLARIFNCFRKIIEKGEHQILCEKKIKNFLQFITEHLLVIGIDSSQGSLLYKMKRDLNFIQIHCSSKLFYDLFNGLELTILIREQQFEKLKKYTDQIEMYFQEKQTNDIDQDIKIVNHIKKDRKFDIHQLFQQHITSTDVDFNGNTNIRTFIDNLYLPDEFKSKIKIIFTNFYNYLKNIEEYKYDCLRLQKLSEINQNQTSTEIINLSESDYNKNIGYIYLLSRQLNSEDKIQIKNGNKIIIQKKNENQFRIYFRDNQTFEFQKHSLDEESLIEILNKLNFGKEEMILLKENENHTIYQSVYKKIVSENGFTKYSIEQIESFTRLKEIVYEKLSVLKDELDSKIYKCIVDEIKLVFHSESPDIWLCRIHFIFNNIDVITNLENKFKLSTSTEFKKSDLKDLLNNLTLKDNAKHFLEDDEDDRRIIFYKFLSIFDRLLIQIAKKELDIPVKVQFDATADILSEKYQQKDDLRNTILYEVIVKNNQILKQYYPNEILIIYEKIRTQISNSVNFSCSDLDTKELAENIQTHFKYVIDNGYLSLSDYIDKIYVTSSHRLNTSMKYKIYSNLMEIIDNFYKQTVPDSQMEAFIEKSTLFFKHLQKQCLILISGLDNINHPSQTEIKDILAELKTKNTTFEKCSLRILPRDRLDTTDQNQIILSKISEQEYQIVYRRLQDNKTNSFIFKQDENEKLFELFNCLNNDDLIEEQMELQKYEELYSIIKTNNGSIYKNVFFDEKIFIEIFINCIMKNRASLSVEIFRDYMNSFEIILKNSTINCDILLSLNESFRNLTKNEPNEEYIQIFNQLINEKNKDLMINIETKFEDMYINIKRKNRILNITFNYLTKCLKEKTIESISFEKNQLLNITLSIKSIFQAHQLKLSDILQCCEELNRALTFTPYNCLEMYKKQSDCLKLKIRLFIEKIDFPQDCKLKTHFDEFNNKLQETEFINNQSIFKLLDVVLLNSKSIESENYQSIMKKILLNFEMTADPYDWDMLEKIETTITKVEKIDSIQISFRKFILETVKTKLNLKYKEEMNKYEQRKKSLNNSIQEIIKLFWSNISNSDLLNKEREKAYVNVNIEKLLKLFNDDKDKQELFLTNILSKLKELQSNSDKKQFTNKFHMYLNEQINTELNQTSKIIIPIELDKDLQNSLQDILENNYAYKDSIIIFDEFSILFETCIDKFKNEPKYNEFFESFKNRFMYFSWRLLQYDSTTKQDSLNKAIDRFTASIKKFKHTIHNENIEQASIKYKYFYEFENIFSLRTHENQLQEELNILQADHQEKHDKIEQIIKICLNRVDNCLSRTDQPIATLGQSFYNKINELFSKNSIELKDFEPKEISEAVNETTDNKSKPDVVQEQIEVPIEKHNISNVEIPLEAKFEILNKLSCQIINEEKKWTKRKVLIEKFDAIRDNLFNEDLQSMYEQRPDKSQTFDAFKNSIEVKNLKEIITQTDASEWNQEIYDLSIDLFIMNLLKLYDFDLNTLKGQFKSIENLITIKSTDDVDDILSNIWQTEIKEKKDSMDIIDFIMKYSTENVESLNSETMLNNLMTEFIKKLNSIKMLKSSIDTLYFFVGYENFIQLVRILQLKLIGLNSPKIDVDKLTQVFCLLSSVNNLNRSFKYLESFHIENWLVYLYFDKIEDDLNILFHRYFDEFNVKDLKIIDFNHLDELIETKYYQIENSYKNTLNDILETLKMIKINPNINVNEKEAFFHFIARLFFYELKKASNCLINLNDLQTIFIKYLTSASILNKLIRSLQTQLSKSDNQNDQLVIENIYSKTFNSLLPYLTRFWIIEQLELNRKVSENEQIKIIQYFEMIKTSYSEEKMFQLIDVIQKSCKNEKLIPQIIIDLLMNISNNEWLLNNDILDILQTTKTNEWEKKIENYMEEKRFIKRDFHELINLMKEDKNNLNKSIKDYLNSTDILSDLQLLTNRISVENWTIADIQEWAEKTRGNRLLLSKEAVQNAIVVVSQAIQLFKGFYPRDTQILALWLFLNPDFNQTNIGCLAQISTGEGKSIIVAALAAIKALGRHRIDVITSSSVLAIRDAAEFQRFFDMFGLHVSNNCDSFCEQGNGKETAEQIRKSRYYNSNGPVDIIYGECSCFERDILLTEFNKNDPEQNIIGQRISKNSISSVIIDEVDSMLLDKANMVLYLSHNIDTLKSLERIFISIWQTINQPAFDYARNEMINDDLIKVVSDIIFEQIDQKNIEIPEYNSYNCNYINIRLFIKRRMLVWIRSAFHVRDMIPNDTYIISRDKSSKSEVQITVMDKDTGTEQLSTRWSNGVHQFLQLKHMRRFTPESLKAVFISNMSFFKRYKKHIIGLTGSLGSIDEQSLLDKVYQLRFFELPRFKLELFRELKGTITTSQDTWLENIKNALDREIKSKLGSKDRRRAVLIICENVKNVLILKEYLTSSYPNTKDYKSAYEDFKIDQLTPGDIIIATNLAGRGTDLETSDKLEENGGLHVIATYLPTNIRIEMQAFGRTARKGNKGTGEYIIISQYGLSIETLKQLRNFQEKERLDSFLINDLPKIQTEEDLLQGFTDDDQLSCIGFTKLYQNIEKKLLSDANIQRYGYQYKQFQLNSLKNRWAFWLDSMTEHINMINIIGKKKIVEKFNEFQLNIEKDIEADPFRKLIIEPSEFIKLGKYYRDQENWSNAILCYKEASQDRFYSFSNYYTSSCIQNKNYADDPESKSKFKHSLLNVQQSIEKELQFLNNAAQIAFEIGEKNRILGLPNYGNEYDKQVKEKSTIWNIFSGTVINALGSPIDPKDLTGNKYLSDEGKARILFNILKCKEYIKPSRITKKEIKPLDLPSMFNNDETKNALRNYLVEKSKRRKEDDDLDELNEEIFKKEIKKEKIFIPYFQTFVDKIKNYGFITPVTNTSENQLYLLQNFNEENLKNKNFPNEISRIKQILFDWATDAAKERTLLGTKTHILEKINDFLKLKSEANITTTHLNQFYQFLETNSLLEKVIQYTVSREKIINPVDGEYKYFNLYDFERNYTNEFENFDSVLRKSFLRIIVIQEHLDKGDSYITLKEIINTNDFYLHKTEDEAINYLWNYLKSVSLIKSPRINIGFSKSVPLTKSPRIVIDLIGLGKVDVRTEIKKEIESFLKRELPEDKQNELNEAVNTVFNIIDQTIGDLKKIPDDKTITSYLQIKTSCFLENKKRVPEALEEFIDLAFDVIFRLEEKKEPPQWYEIAAVIALGIIQVAAGVLAKAFMPVYGQLIGEFLISTGCDDILFGINCAISDEFNWEKYWQHKKQSMITSAITAVVFVSVSYLKNAERLKSVKEARAFQQLTGAQKLHNAATALKTTANIGKYVGKEIAKTLIQTGLAELASRGVDKMLDVLSNTYESELREKITNSLKNQWNIIETEMLEIFRVTEGKDSMKIIDDCINRKLQNLSEDGTLKNLTRRCTPVIQGLGKALADVKGTKGTIISFLMTRAPKLIGLGVSIKDIVFIISSFVKSLVNDLKDAQKAWDKTNKQYELTDAQKNDFQKFQKDKRDQVSNCLTENFNQKLKHGILAPVLNHASNMMISKGIEFIAGTDRIEQLADTFELIHAATNPGQSKVQYEDALAIFIAEARPIDMKLVDKDRCPVNGDGKNLQKLYELHGDSIKIFIDKNGEYYVRKPSSKEYYQSIRGDKPAGLHEQSVIPGILGVIIKHGEVVNNEQQCTLEREDGSKIEFVIKHNFDGTKHAELIVDGKSVSINTSNQNKNDCYYNVVLVANEMSKHKSFDEAKKILDNSDAVKVLRKDVSLSIKNNKKLLNEFRWTNGTDIQVHYNNLVGLSRGRDDLERLLASVENMVGNEVNDIEKMKNMINDYIKRRVNEDAKSKKEDKSGQGSRRGEHIFDAGLKNIGEDIEEKFLKKVGMSSTKELSEDLRKVLNTFNVTLKPDISEMTAFNVPQYGNENAFKFGRSKELLIEFSVRYMKNLYDQNDEPQANDTTANEAVKLNRELSPSNDT</sequence>
<evidence type="ECO:0000256" key="2">
    <source>
        <dbReference type="ARBA" id="ARBA00022927"/>
    </source>
</evidence>
<feature type="compositionally biased region" description="Polar residues" evidence="5">
    <location>
        <begin position="5981"/>
        <end position="5990"/>
    </location>
</feature>
<evidence type="ECO:0000313" key="10">
    <source>
        <dbReference type="EMBL" id="CAF1153056.1"/>
    </source>
</evidence>
<accession>A0A814P1F6</accession>
<evidence type="ECO:0000259" key="8">
    <source>
        <dbReference type="PROSITE" id="PS51196"/>
    </source>
</evidence>
<feature type="region of interest" description="Disordered" evidence="5">
    <location>
        <begin position="1609"/>
        <end position="1644"/>
    </location>
</feature>
<feature type="coiled-coil region" evidence="4">
    <location>
        <begin position="1172"/>
        <end position="1199"/>
    </location>
</feature>
<evidence type="ECO:0000256" key="4">
    <source>
        <dbReference type="SAM" id="Coils"/>
    </source>
</evidence>
<dbReference type="Proteomes" id="UP000663832">
    <property type="component" value="Unassembled WGS sequence"/>
</dbReference>
<dbReference type="GO" id="GO:0006886">
    <property type="term" value="P:intracellular protein transport"/>
    <property type="evidence" value="ECO:0007669"/>
    <property type="project" value="InterPro"/>
</dbReference>
<evidence type="ECO:0000313" key="11">
    <source>
        <dbReference type="Proteomes" id="UP000663832"/>
    </source>
</evidence>
<dbReference type="Proteomes" id="UP000663877">
    <property type="component" value="Unassembled WGS sequence"/>
</dbReference>
<organism evidence="9 12">
    <name type="scientific">Adineta steineri</name>
    <dbReference type="NCBI Taxonomy" id="433720"/>
    <lineage>
        <taxon>Eukaryota</taxon>
        <taxon>Metazoa</taxon>
        <taxon>Spiralia</taxon>
        <taxon>Gnathifera</taxon>
        <taxon>Rotifera</taxon>
        <taxon>Eurotatoria</taxon>
        <taxon>Bdelloidea</taxon>
        <taxon>Adinetida</taxon>
        <taxon>Adinetidae</taxon>
        <taxon>Adineta</taxon>
    </lineage>
</organism>
<dbReference type="GO" id="GO:0005524">
    <property type="term" value="F:ATP binding"/>
    <property type="evidence" value="ECO:0007669"/>
    <property type="project" value="InterPro"/>
</dbReference>
<feature type="coiled-coil region" evidence="4">
    <location>
        <begin position="3072"/>
        <end position="3099"/>
    </location>
</feature>
<dbReference type="PANTHER" id="PTHR30612:SF0">
    <property type="entry name" value="CHLOROPLAST PROTEIN-TRANSPORTING ATPASE"/>
    <property type="match status" value="1"/>
</dbReference>
<feature type="region of interest" description="Disordered" evidence="5">
    <location>
        <begin position="1393"/>
        <end position="1425"/>
    </location>
</feature>
<proteinExistence type="predicted"/>
<feature type="compositionally biased region" description="Basic and acidic residues" evidence="5">
    <location>
        <begin position="1395"/>
        <end position="1408"/>
    </location>
</feature>
<feature type="domain" description="SecA family profile" evidence="8">
    <location>
        <begin position="3931"/>
        <end position="4568"/>
    </location>
</feature>
<dbReference type="Gene3D" id="3.40.50.300">
    <property type="entry name" value="P-loop containing nucleotide triphosphate hydrolases"/>
    <property type="match status" value="2"/>
</dbReference>
<gene>
    <name evidence="9" type="ORF">BJG266_LOCUS21256</name>
    <name evidence="10" type="ORF">QVE165_LOCUS23128</name>
</gene>
<dbReference type="Pfam" id="PF07517">
    <property type="entry name" value="SecA_DEAD"/>
    <property type="match status" value="1"/>
</dbReference>
<dbReference type="InterPro" id="IPR000185">
    <property type="entry name" value="SecA"/>
</dbReference>
<dbReference type="InterPro" id="IPR027417">
    <property type="entry name" value="P-loop_NTPase"/>
</dbReference>
<feature type="region of interest" description="Disordered" evidence="5">
    <location>
        <begin position="5979"/>
        <end position="6005"/>
    </location>
</feature>
<evidence type="ECO:0000256" key="5">
    <source>
        <dbReference type="SAM" id="MobiDB-lite"/>
    </source>
</evidence>
<protein>
    <submittedName>
        <fullName evidence="9">Uncharacterized protein</fullName>
    </submittedName>
</protein>
<feature type="domain" description="Helicase C-terminal" evidence="7">
    <location>
        <begin position="4413"/>
        <end position="4577"/>
    </location>
</feature>
<feature type="domain" description="Helicase ATP-binding" evidence="6">
    <location>
        <begin position="4038"/>
        <end position="4196"/>
    </location>
</feature>
<dbReference type="InterPro" id="IPR011115">
    <property type="entry name" value="SecA_DEAD"/>
</dbReference>
<dbReference type="InterPro" id="IPR001650">
    <property type="entry name" value="Helicase_C-like"/>
</dbReference>
<evidence type="ECO:0000256" key="3">
    <source>
        <dbReference type="ARBA" id="ARBA00023010"/>
    </source>
</evidence>
<keyword evidence="2" id="KW-0813">Transport</keyword>
<feature type="compositionally biased region" description="Gly residues" evidence="5">
    <location>
        <begin position="1548"/>
        <end position="1562"/>
    </location>
</feature>
<dbReference type="EMBL" id="CAJNOI010000125">
    <property type="protein sequence ID" value="CAF1099219.1"/>
    <property type="molecule type" value="Genomic_DNA"/>
</dbReference>
<dbReference type="Gene3D" id="3.90.1440.10">
    <property type="entry name" value="SecA, preprotein cross-linking domain"/>
    <property type="match status" value="1"/>
</dbReference>
<dbReference type="PANTHER" id="PTHR30612">
    <property type="entry name" value="SECA INNER MEMBRANE COMPONENT OF SEC PROTEIN SECRETION SYSTEM"/>
    <property type="match status" value="1"/>
</dbReference>
<dbReference type="GO" id="GO:0006605">
    <property type="term" value="P:protein targeting"/>
    <property type="evidence" value="ECO:0007669"/>
    <property type="project" value="InterPro"/>
</dbReference>
<reference evidence="9" key="1">
    <citation type="submission" date="2021-02" db="EMBL/GenBank/DDBJ databases">
        <authorList>
            <person name="Nowell W R."/>
        </authorList>
    </citation>
    <scope>NUCLEOTIDE SEQUENCE</scope>
</reference>
<dbReference type="PROSITE" id="PS51196">
    <property type="entry name" value="SECA_MOTOR_DEAD"/>
    <property type="match status" value="1"/>
</dbReference>
<feature type="region of interest" description="Disordered" evidence="5">
    <location>
        <begin position="1541"/>
        <end position="1566"/>
    </location>
</feature>
<feature type="compositionally biased region" description="Gly residues" evidence="5">
    <location>
        <begin position="1449"/>
        <end position="1467"/>
    </location>
</feature>
<keyword evidence="3" id="KW-0811">Translocation</keyword>
<feature type="compositionally biased region" description="Basic and acidic residues" evidence="5">
    <location>
        <begin position="1632"/>
        <end position="1641"/>
    </location>
</feature>
<dbReference type="GO" id="GO:0016020">
    <property type="term" value="C:membrane"/>
    <property type="evidence" value="ECO:0007669"/>
    <property type="project" value="InterPro"/>
</dbReference>